<keyword evidence="2" id="KW-1133">Transmembrane helix</keyword>
<feature type="domain" description="DUF2062" evidence="3">
    <location>
        <begin position="23"/>
        <end position="176"/>
    </location>
</feature>
<feature type="region of interest" description="Disordered" evidence="1">
    <location>
        <begin position="183"/>
        <end position="211"/>
    </location>
</feature>
<accession>A0ABW8U7D3</accession>
<sequence length="211" mass="24044">MLKQKLKNWLPTPEKLHQSRVMKWFAPFITDPRLWHMHRDSLTRAVYVGVLCAFFPLPGQMPLAVIGALLLRANIPMAIALTWITNPLTTIPVFWLAYCVGAVLIGEPMIGIRTIGAILTEFTLWISGHGNNPFGHHLFSIKAFIIGLIVCGVITSVALGLIFRLVFEYHIISNWKKRPGYNANTPRFRTQKGHTKRQRSHKDKHDEDFPI</sequence>
<dbReference type="InterPro" id="IPR018639">
    <property type="entry name" value="DUF2062"/>
</dbReference>
<dbReference type="RefSeq" id="WP_407069066.1">
    <property type="nucleotide sequence ID" value="NZ_JBJJXE010000007.1"/>
</dbReference>
<feature type="transmembrane region" description="Helical" evidence="2">
    <location>
        <begin position="139"/>
        <end position="167"/>
    </location>
</feature>
<keyword evidence="2" id="KW-0812">Transmembrane</keyword>
<reference evidence="4 5" key="1">
    <citation type="submission" date="2024-11" db="EMBL/GenBank/DDBJ databases">
        <title>First Report of Moraxella oculi in Brazil in an Infectious Bovine Keratoconjunctivitis Outbreak.</title>
        <authorList>
            <person name="Carvalho C.V."/>
            <person name="Domingues R."/>
            <person name="Coutinho C."/>
            <person name="Honorio N.T.B.S."/>
            <person name="Faza D.R.L.R."/>
            <person name="Carvalho W.A."/>
            <person name="Machado A.B.F."/>
            <person name="Martins M.F."/>
            <person name="Gaspar E.B."/>
        </authorList>
    </citation>
    <scope>NUCLEOTIDE SEQUENCE [LARGE SCALE GENOMIC DNA]</scope>
    <source>
        <strain evidence="4 5">2117LE</strain>
    </source>
</reference>
<evidence type="ECO:0000259" key="3">
    <source>
        <dbReference type="Pfam" id="PF09835"/>
    </source>
</evidence>
<keyword evidence="5" id="KW-1185">Reference proteome</keyword>
<comment type="caution">
    <text evidence="4">The sequence shown here is derived from an EMBL/GenBank/DDBJ whole genome shotgun (WGS) entry which is preliminary data.</text>
</comment>
<feature type="transmembrane region" description="Helical" evidence="2">
    <location>
        <begin position="110"/>
        <end position="127"/>
    </location>
</feature>
<dbReference type="PANTHER" id="PTHR40547:SF1">
    <property type="entry name" value="SLL0298 PROTEIN"/>
    <property type="match status" value="1"/>
</dbReference>
<evidence type="ECO:0000313" key="4">
    <source>
        <dbReference type="EMBL" id="MFL1732455.1"/>
    </source>
</evidence>
<organism evidence="4 5">
    <name type="scientific">Moraxella oculi</name>
    <dbReference type="NCBI Taxonomy" id="2940516"/>
    <lineage>
        <taxon>Bacteria</taxon>
        <taxon>Pseudomonadati</taxon>
        <taxon>Pseudomonadota</taxon>
        <taxon>Gammaproteobacteria</taxon>
        <taxon>Moraxellales</taxon>
        <taxon>Moraxellaceae</taxon>
        <taxon>Moraxella</taxon>
    </lineage>
</organism>
<name>A0ABW8U7D3_9GAMM</name>
<gene>
    <name evidence="4" type="ORF">ACJHVH_05515</name>
</gene>
<dbReference type="Pfam" id="PF09835">
    <property type="entry name" value="DUF2062"/>
    <property type="match status" value="1"/>
</dbReference>
<feature type="compositionally biased region" description="Basic residues" evidence="1">
    <location>
        <begin position="189"/>
        <end position="202"/>
    </location>
</feature>
<feature type="transmembrane region" description="Helical" evidence="2">
    <location>
        <begin position="77"/>
        <end position="98"/>
    </location>
</feature>
<evidence type="ECO:0000256" key="2">
    <source>
        <dbReference type="SAM" id="Phobius"/>
    </source>
</evidence>
<evidence type="ECO:0000256" key="1">
    <source>
        <dbReference type="SAM" id="MobiDB-lite"/>
    </source>
</evidence>
<dbReference type="PANTHER" id="PTHR40547">
    <property type="entry name" value="SLL0298 PROTEIN"/>
    <property type="match status" value="1"/>
</dbReference>
<proteinExistence type="predicted"/>
<dbReference type="EMBL" id="JBJJXE010000007">
    <property type="protein sequence ID" value="MFL1732455.1"/>
    <property type="molecule type" value="Genomic_DNA"/>
</dbReference>
<protein>
    <submittedName>
        <fullName evidence="4">DUF2062 domain-containing protein</fullName>
    </submittedName>
</protein>
<feature type="transmembrane region" description="Helical" evidence="2">
    <location>
        <begin position="45"/>
        <end position="71"/>
    </location>
</feature>
<keyword evidence="2" id="KW-0472">Membrane</keyword>
<evidence type="ECO:0000313" key="5">
    <source>
        <dbReference type="Proteomes" id="UP001624684"/>
    </source>
</evidence>
<dbReference type="Proteomes" id="UP001624684">
    <property type="component" value="Unassembled WGS sequence"/>
</dbReference>